<feature type="signal peptide" evidence="1">
    <location>
        <begin position="1"/>
        <end position="19"/>
    </location>
</feature>
<keyword evidence="1" id="KW-0732">Signal</keyword>
<gene>
    <name evidence="2" type="ORF">EWM59_17095</name>
</gene>
<sequence>MKSVLRIILLFFVSISTFAQGICDNATPDGFVFDGPSAVCIGEKVKVKDNNSGATDIKYIFGYSGQAASKLPTIPAETGPNAEWPFLVDGNYIILQYGKKNGGDFYSCKVVTVRKNTKPVASIESCNNSSVSVAIPADSRNNFDYYTINWGDGTPLERVTQLPYNRAKNLSTPRTVTVNGVFNTASSCPANTGQYLPYLTPGTVPGGYESPNHINVSELVLKTADEAVLTINGGYEAGGYDLFMTEQGTPYSFTPFKTNVFPGEMSIAIPDTNKSYCFYLSKGGGCGAKSAEICTTVLNEVNPLSITTQEILWENYPTEMSNIILDGGTSITYGRFMNRTMTLLKEEDDILLPEIPVSSSPYTDNVDCKKKYCYRIKTETEGKIFYWKFKGISISKPICLERKDYHPEAITDALVTVTDANTSEIIFTDNSPWTIPREKYILYHDNGTEFKEIKTNPTVAPITDTNVDNSLKSNCYKIAFLDQCGSTSMLSDAFCTVLLSEQAKNELLWTGQTPFADTGISNFEIQSYDENTGTIATVTSPPLSSTQFNYSPDLSGFEEEAKFRIRIIAPDGSESFSNVYTIPLAVKILLPDAFTPNNDAINDNLEVKGTFRRIVNFDFQIYNRWGNPVFTSNDPLKTWDGNFQGTGAPVDTYTYKIFAKLIDGTEVNKTGKFLLMR</sequence>
<organism evidence="2 3">
    <name type="scientific">Emticicia agri</name>
    <dbReference type="NCBI Taxonomy" id="2492393"/>
    <lineage>
        <taxon>Bacteria</taxon>
        <taxon>Pseudomonadati</taxon>
        <taxon>Bacteroidota</taxon>
        <taxon>Cytophagia</taxon>
        <taxon>Cytophagales</taxon>
        <taxon>Leadbetterellaceae</taxon>
        <taxon>Emticicia</taxon>
    </lineage>
</organism>
<reference evidence="2 3" key="1">
    <citation type="submission" date="2019-02" db="EMBL/GenBank/DDBJ databases">
        <title>Bacterial novel species Emticicia sp. 17J42-9 isolated from soil.</title>
        <authorList>
            <person name="Jung H.-Y."/>
        </authorList>
    </citation>
    <scope>NUCLEOTIDE SEQUENCE [LARGE SCALE GENOMIC DNA]</scope>
    <source>
        <strain evidence="2 3">17J42-9</strain>
    </source>
</reference>
<dbReference type="OrthoDB" id="631648at2"/>
<name>A0A4V1ZCZ3_9BACT</name>
<protein>
    <submittedName>
        <fullName evidence="2">Gliding motility-associated C-terminal domain-containing protein</fullName>
    </submittedName>
</protein>
<accession>A0A4V1ZCZ3</accession>
<evidence type="ECO:0000313" key="3">
    <source>
        <dbReference type="Proteomes" id="UP000293162"/>
    </source>
</evidence>
<evidence type="ECO:0000313" key="2">
    <source>
        <dbReference type="EMBL" id="RYU94360.1"/>
    </source>
</evidence>
<comment type="caution">
    <text evidence="2">The sequence shown here is derived from an EMBL/GenBank/DDBJ whole genome shotgun (WGS) entry which is preliminary data.</text>
</comment>
<dbReference type="NCBIfam" id="TIGR04131">
    <property type="entry name" value="Bac_Flav_CTERM"/>
    <property type="match status" value="1"/>
</dbReference>
<dbReference type="RefSeq" id="WP_130022449.1">
    <property type="nucleotide sequence ID" value="NZ_SEWF01000026.1"/>
</dbReference>
<keyword evidence="3" id="KW-1185">Reference proteome</keyword>
<dbReference type="Proteomes" id="UP000293162">
    <property type="component" value="Unassembled WGS sequence"/>
</dbReference>
<dbReference type="EMBL" id="SEWF01000026">
    <property type="protein sequence ID" value="RYU94360.1"/>
    <property type="molecule type" value="Genomic_DNA"/>
</dbReference>
<dbReference type="InterPro" id="IPR026341">
    <property type="entry name" value="T9SS_type_B"/>
</dbReference>
<dbReference type="Pfam" id="PF13585">
    <property type="entry name" value="CHU_C"/>
    <property type="match status" value="1"/>
</dbReference>
<dbReference type="AlphaFoldDB" id="A0A4V1ZCZ3"/>
<evidence type="ECO:0000256" key="1">
    <source>
        <dbReference type="SAM" id="SignalP"/>
    </source>
</evidence>
<feature type="chain" id="PRO_5020590241" evidence="1">
    <location>
        <begin position="20"/>
        <end position="677"/>
    </location>
</feature>
<proteinExistence type="predicted"/>